<evidence type="ECO:0000256" key="13">
    <source>
        <dbReference type="SAM" id="Coils"/>
    </source>
</evidence>
<dbReference type="Gene3D" id="1.10.1070.11">
    <property type="entry name" value="Phosphatidylinositol 3-/4-kinase, catalytic domain"/>
    <property type="match status" value="1"/>
</dbReference>
<feature type="domain" description="PI3K/PI4K catalytic" evidence="14">
    <location>
        <begin position="2049"/>
        <end position="2358"/>
    </location>
</feature>
<evidence type="ECO:0000256" key="3">
    <source>
        <dbReference type="ARBA" id="ARBA00012513"/>
    </source>
</evidence>
<keyword evidence="13" id="KW-0175">Coiled coil</keyword>
<feature type="domain" description="FATC" evidence="16">
    <location>
        <begin position="2361"/>
        <end position="2393"/>
    </location>
</feature>
<evidence type="ECO:0000256" key="7">
    <source>
        <dbReference type="ARBA" id="ARBA00022763"/>
    </source>
</evidence>
<evidence type="ECO:0000313" key="17">
    <source>
        <dbReference type="EMBL" id="CAD5116076.1"/>
    </source>
</evidence>
<dbReference type="Pfam" id="PF23593">
    <property type="entry name" value="HEAT_ATR"/>
    <property type="match status" value="1"/>
</dbReference>
<dbReference type="GO" id="GO:0005694">
    <property type="term" value="C:chromosome"/>
    <property type="evidence" value="ECO:0007669"/>
    <property type="project" value="TreeGrafter"/>
</dbReference>
<evidence type="ECO:0000256" key="6">
    <source>
        <dbReference type="ARBA" id="ARBA00022741"/>
    </source>
</evidence>
<dbReference type="PANTHER" id="PTHR11139">
    <property type="entry name" value="ATAXIA TELANGIECTASIA MUTATED ATM -RELATED"/>
    <property type="match status" value="1"/>
</dbReference>
<dbReference type="InterPro" id="IPR014009">
    <property type="entry name" value="PIK_FAT"/>
</dbReference>
<dbReference type="OrthoDB" id="381190at2759"/>
<organism evidence="17 18">
    <name type="scientific">Dimorphilus gyrociliatus</name>
    <dbReference type="NCBI Taxonomy" id="2664684"/>
    <lineage>
        <taxon>Eukaryota</taxon>
        <taxon>Metazoa</taxon>
        <taxon>Spiralia</taxon>
        <taxon>Lophotrochozoa</taxon>
        <taxon>Annelida</taxon>
        <taxon>Polychaeta</taxon>
        <taxon>Polychaeta incertae sedis</taxon>
        <taxon>Dinophilidae</taxon>
        <taxon>Dimorphilus</taxon>
    </lineage>
</organism>
<dbReference type="InterPro" id="IPR016024">
    <property type="entry name" value="ARM-type_fold"/>
</dbReference>
<comment type="caution">
    <text evidence="17">The sequence shown here is derived from an EMBL/GenBank/DDBJ whole genome shotgun (WGS) entry which is preliminary data.</text>
</comment>
<dbReference type="GO" id="GO:0006281">
    <property type="term" value="P:DNA repair"/>
    <property type="evidence" value="ECO:0007669"/>
    <property type="project" value="UniProtKB-KW"/>
</dbReference>
<evidence type="ECO:0000256" key="1">
    <source>
        <dbReference type="ARBA" id="ARBA00004123"/>
    </source>
</evidence>
<dbReference type="PROSITE" id="PS50290">
    <property type="entry name" value="PI3_4_KINASE_3"/>
    <property type="match status" value="1"/>
</dbReference>
<evidence type="ECO:0000256" key="9">
    <source>
        <dbReference type="ARBA" id="ARBA00022840"/>
    </source>
</evidence>
<proteinExistence type="inferred from homology"/>
<evidence type="ECO:0000259" key="15">
    <source>
        <dbReference type="PROSITE" id="PS51189"/>
    </source>
</evidence>
<dbReference type="SUPFAM" id="SSF56112">
    <property type="entry name" value="Protein kinase-like (PK-like)"/>
    <property type="match status" value="1"/>
</dbReference>
<dbReference type="InterPro" id="IPR011009">
    <property type="entry name" value="Kinase-like_dom_sf"/>
</dbReference>
<dbReference type="EC" id="2.7.11.1" evidence="3"/>
<dbReference type="InterPro" id="IPR012993">
    <property type="entry name" value="UME"/>
</dbReference>
<dbReference type="EMBL" id="CAJFCJ010000006">
    <property type="protein sequence ID" value="CAD5116076.1"/>
    <property type="molecule type" value="Genomic_DNA"/>
</dbReference>
<dbReference type="PROSITE" id="PS51190">
    <property type="entry name" value="FATC"/>
    <property type="match status" value="1"/>
</dbReference>
<dbReference type="InterPro" id="IPR056802">
    <property type="entry name" value="ATR-like_M-HEAT"/>
</dbReference>
<evidence type="ECO:0000256" key="10">
    <source>
        <dbReference type="ARBA" id="ARBA00023204"/>
    </source>
</evidence>
<dbReference type="InterPro" id="IPR018936">
    <property type="entry name" value="PI3/4_kinase_CS"/>
</dbReference>
<keyword evidence="9" id="KW-0067">ATP-binding</keyword>
<dbReference type="SMART" id="SM01343">
    <property type="entry name" value="FATC"/>
    <property type="match status" value="1"/>
</dbReference>
<dbReference type="Pfam" id="PF08064">
    <property type="entry name" value="UME"/>
    <property type="match status" value="1"/>
</dbReference>
<dbReference type="Pfam" id="PF02260">
    <property type="entry name" value="FATC"/>
    <property type="match status" value="1"/>
</dbReference>
<dbReference type="GO" id="GO:0000723">
    <property type="term" value="P:telomere maintenance"/>
    <property type="evidence" value="ECO:0007669"/>
    <property type="project" value="TreeGrafter"/>
</dbReference>
<keyword evidence="18" id="KW-1185">Reference proteome</keyword>
<dbReference type="InterPro" id="IPR036940">
    <property type="entry name" value="PI3/4_kinase_cat_sf"/>
</dbReference>
<comment type="similarity">
    <text evidence="2">Belongs to the PI3/PI4-kinase family. ATM subfamily.</text>
</comment>
<sequence length="2393" mass="275229">MDDRNSELMRFVEHLKNNTFKTPEEKEKKWRGIVFKILSEFNPRFDHPKYMYKFFQFSAAKCPKAFFTEDIPLFFEWALSCILYKMNDSDLDPEITEELYDVVLHIVQVYRYTDDKCFLVILRKIIEVFHEIVNMSTTDLSSKSIHISSLQSRNEFISKEENMTLPWPKVCPSDDSIVELTCFLCEVLSKLAEEFLFYSEIRSKLWNLAIKTFHHGCIKIRAKSCLLLLKLIRLGFYEDKNKIVIASLLTTSLKYTVKEENPLSNNFTKIVTQLCHFIVEQKDIDLLCLCITGLSNDKLEDTLKKLNKSNRKDIEKILQSHLKLDMKILATPNFGMYYKIIFERLYGNISLQQQPPDLLRALIMAENSSLGRSETASKIVNSFDFSMRPVNETNLENIYQHVNLISACEIDVTNDDRVKGGVLRFVQAGVSKYTLLGKTFYGLIGGCLNWAIKKKIFMELISIPWISDHYSLYDFTPDDSKVLEEANRNIQNRDDYIKVKLLCLHLIVFIDKDLCISWRSQIFNGCLSEANESIRKQSVSLLPHFINLNHRLQSLKESLSLITDEKDKEMLVTFLKALPLLPCGLSKRINYKLFKCQDYCLTYESACDVCDCNIPQMNQSSADHPLINLLWKCWLDLYDKEWIRDNKELIEILIKSFFRLANHAHHIKNSTNILKALVLYVNFLLSEVESIRNLAASGCIRICDGELKNALVKQICETMESNLESYQRIFLMKILGKIGEQMKEPSLHIIMELIRNIAVWKGGQGLYVVSVADLTLHSLVKTASRKPKQIFYSFADEICEFLLKNLMESPSEELNSCCQVFGHLSQIFEHQISQRMLEYSVPRLVRESTGKSAEILRVLAEFQNEEVSTIVSNHIGMVLSYLFCNSNKEELEEALMFIRNITNKEISKLISGQLHEVYFELISKLGKYKKDILEGMSLTVIQYDENIRKDSPASLDSIASLLQPRFLGLLIHFDDSLQNTYTSESRKRELLDSLVELLKLMGRERVTPVRMRVITTLKICGEEPALKEACLRAWSAFVHCLNFQTVGPLLPTIVCHLMKYFDERKAKVAHILRYLIVEHEKDVDNSLKYLFFLPSGKPELKEIERVIANYRIRVKTEEDVLEELEMLSNAVMNESATVRMHSLRRLTKVLEKNENFIYKLKTRDSVVPKTLCKLINVLLHCCVDADEKTRIIIAECLGELGAIDPARIVSQESSSDKCFHLSVISSDFTLDLLMELAKCFLRASTRDIQDNVAYAIQEVMKDTGEVWRRLPREICEIVSPMEKSRFKLMAGYDSKNIKTPIFSNTENFENWLFNFSLFLMSQTTGRVGRVFEACRGIVKYDRQIALFLLPYATSHVIIDGSQEMTQFIIQEILTVLNVVVAQWKASSELQCLGVQTIFSLLDHLNKFIIHKPEQKIDNVLNKVPNDLICAAASACQANCRAIKHLFIHMRNLKDKSAHLDSLQSLYLALNEPDGVKGIVEIRRDNSSPLHQVASFESNGELGSASVCYDLALQTSTAEESINLKAGALRCQMSLGQLNNVWSLVRTEDNEKLKAFRKEAAWKLCKWDDVEELSKDASNDWNSCLCRIFTGLRKQSDIRDELNKTRSALMAPLSAASLEQGSYQRSYEILVRLHVLTEIERFYSSVKQVDLWKSRLETVQTLVQTHEPIIYNRLSLLKLRERVKGEDHSTLIAESRLQMARTAMECGLTEIAQTWLIGETSSKLRSEHAVQYAKWLWEKGQNSTARSHLEKSLASIYPDLHYVKMGSQDDRLKCAELLLLLNNYKEEDATLESNDIMKKYKEASDMNSRMEDTFVAMARYYDKIMNTCVTAQEDRMIKKPEFIHRVVLNLGEAMKRGSKNIYRTMPRFLTLWMDLTAEGADQQTISKVVGLVSQLKESLAPYQFMTAFPQLVSRICHAHNSTYRELSAIIVKVLNSYPYQAAWLIIAVSQSTYQTRKARCMEILDQVKDGNPTLALLLKDMANLQHRLIELCNRKCNEKSLSLPRDFKALKKIFSSNQLSNILIPIQSQLTVHLTGDNPFPYQPVYIRGLEDNIEVLCSLQRPKKIILKGSDGNLYPMLAKPKDDLRKDARLMEFNSLVNTILQRDPESRRRRLRIRTYAVIPLNEECGLLEWVKNTNGLRNILLKLYKEKRLYVSGAKLKQWQLPVSTPIEKKLKVFKENLLPCHPSVFSQWFLRTFPDSTAWFNAHLLYCRSVATMSVVGYILGLGDRHGENILFDSKTGEVVHVDFNCLFNKGETFDFPELVPFRLTHNMVEAMGPLGTRGLFHQAAVNTLNLMVKQKETLMTVLSSFLYDPLVEWRTSKAKLNVQGEVKNEEGRTSIAMIDERLKGYLKSSQRKTKGLPLAADGHVDLLIKEATDENNLCQMYLGWAAYM</sequence>
<dbReference type="PROSITE" id="PS00916">
    <property type="entry name" value="PI3_4_KINASE_2"/>
    <property type="match status" value="1"/>
</dbReference>
<dbReference type="Gene3D" id="1.25.10.10">
    <property type="entry name" value="Leucine-rich Repeat Variant"/>
    <property type="match status" value="1"/>
</dbReference>
<evidence type="ECO:0000256" key="4">
    <source>
        <dbReference type="ARBA" id="ARBA00022527"/>
    </source>
</evidence>
<evidence type="ECO:0000259" key="16">
    <source>
        <dbReference type="PROSITE" id="PS51190"/>
    </source>
</evidence>
<dbReference type="GO" id="GO:0000077">
    <property type="term" value="P:DNA damage checkpoint signaling"/>
    <property type="evidence" value="ECO:0007669"/>
    <property type="project" value="TreeGrafter"/>
</dbReference>
<evidence type="ECO:0000256" key="11">
    <source>
        <dbReference type="ARBA" id="ARBA00023242"/>
    </source>
</evidence>
<keyword evidence="4" id="KW-0723">Serine/threonine-protein kinase</keyword>
<protein>
    <recommendedName>
        <fullName evidence="12">Serine/threonine-protein kinase ATR</fullName>
        <ecNumber evidence="3">2.7.11.1</ecNumber>
    </recommendedName>
</protein>
<dbReference type="SMART" id="SM00802">
    <property type="entry name" value="UME"/>
    <property type="match status" value="1"/>
</dbReference>
<evidence type="ECO:0000256" key="12">
    <source>
        <dbReference type="ARBA" id="ARBA00024420"/>
    </source>
</evidence>
<keyword evidence="5" id="KW-0808">Transferase</keyword>
<dbReference type="InterPro" id="IPR050517">
    <property type="entry name" value="DDR_Repair_Kinase"/>
</dbReference>
<dbReference type="InterPro" id="IPR057564">
    <property type="entry name" value="HEAT_ATR"/>
</dbReference>
<dbReference type="PANTHER" id="PTHR11139:SF69">
    <property type="entry name" value="SERINE_THREONINE-PROTEIN KINASE ATR"/>
    <property type="match status" value="1"/>
</dbReference>
<feature type="domain" description="FAT" evidence="15">
    <location>
        <begin position="1427"/>
        <end position="1950"/>
    </location>
</feature>
<evidence type="ECO:0000256" key="8">
    <source>
        <dbReference type="ARBA" id="ARBA00022777"/>
    </source>
</evidence>
<name>A0A7I8VKU8_9ANNE</name>
<dbReference type="InterPro" id="IPR000403">
    <property type="entry name" value="PI3/4_kinase_cat_dom"/>
</dbReference>
<dbReference type="SUPFAM" id="SSF48371">
    <property type="entry name" value="ARM repeat"/>
    <property type="match status" value="1"/>
</dbReference>
<dbReference type="SMART" id="SM00146">
    <property type="entry name" value="PI3Kc"/>
    <property type="match status" value="1"/>
</dbReference>
<dbReference type="CDD" id="cd00892">
    <property type="entry name" value="PIKKc_ATR"/>
    <property type="match status" value="1"/>
</dbReference>
<dbReference type="Pfam" id="PF25030">
    <property type="entry name" value="M-HEAT_ATR"/>
    <property type="match status" value="1"/>
</dbReference>
<evidence type="ECO:0000313" key="18">
    <source>
        <dbReference type="Proteomes" id="UP000549394"/>
    </source>
</evidence>
<dbReference type="Pfam" id="PF00454">
    <property type="entry name" value="PI3_PI4_kinase"/>
    <property type="match status" value="1"/>
</dbReference>
<keyword evidence="10" id="KW-0234">DNA repair</keyword>
<dbReference type="Proteomes" id="UP000549394">
    <property type="component" value="Unassembled WGS sequence"/>
</dbReference>
<dbReference type="Pfam" id="PF02259">
    <property type="entry name" value="FAT"/>
    <property type="match status" value="1"/>
</dbReference>
<keyword evidence="7" id="KW-0227">DNA damage</keyword>
<comment type="subcellular location">
    <subcellularLocation>
        <location evidence="1">Nucleus</location>
    </subcellularLocation>
</comment>
<evidence type="ECO:0000256" key="5">
    <source>
        <dbReference type="ARBA" id="ARBA00022679"/>
    </source>
</evidence>
<dbReference type="GO" id="GO:0004674">
    <property type="term" value="F:protein serine/threonine kinase activity"/>
    <property type="evidence" value="ECO:0007669"/>
    <property type="project" value="UniProtKB-KW"/>
</dbReference>
<dbReference type="GO" id="GO:0005634">
    <property type="term" value="C:nucleus"/>
    <property type="evidence" value="ECO:0007669"/>
    <property type="project" value="UniProtKB-SubCell"/>
</dbReference>
<dbReference type="InterPro" id="IPR003152">
    <property type="entry name" value="FATC_dom"/>
</dbReference>
<feature type="coiled-coil region" evidence="13">
    <location>
        <begin position="1100"/>
        <end position="1127"/>
    </location>
</feature>
<dbReference type="PROSITE" id="PS51189">
    <property type="entry name" value="FAT"/>
    <property type="match status" value="1"/>
</dbReference>
<dbReference type="Gene3D" id="3.30.1010.10">
    <property type="entry name" value="Phosphatidylinositol 3-kinase Catalytic Subunit, Chain A, domain 4"/>
    <property type="match status" value="1"/>
</dbReference>
<accession>A0A7I8VKU8</accession>
<keyword evidence="11" id="KW-0539">Nucleus</keyword>
<dbReference type="InterPro" id="IPR003151">
    <property type="entry name" value="PIK-rel_kinase_FAT"/>
</dbReference>
<evidence type="ECO:0000259" key="14">
    <source>
        <dbReference type="PROSITE" id="PS50290"/>
    </source>
</evidence>
<evidence type="ECO:0000256" key="2">
    <source>
        <dbReference type="ARBA" id="ARBA00010769"/>
    </source>
</evidence>
<reference evidence="17 18" key="1">
    <citation type="submission" date="2020-08" db="EMBL/GenBank/DDBJ databases">
        <authorList>
            <person name="Hejnol A."/>
        </authorList>
    </citation>
    <scope>NUCLEOTIDE SEQUENCE [LARGE SCALE GENOMIC DNA]</scope>
</reference>
<keyword evidence="8" id="KW-0418">Kinase</keyword>
<keyword evidence="6" id="KW-0547">Nucleotide-binding</keyword>
<dbReference type="GO" id="GO:0005524">
    <property type="term" value="F:ATP binding"/>
    <property type="evidence" value="ECO:0007669"/>
    <property type="project" value="UniProtKB-KW"/>
</dbReference>
<dbReference type="InterPro" id="IPR011989">
    <property type="entry name" value="ARM-like"/>
</dbReference>
<gene>
    <name evidence="17" type="ORF">DGYR_LOCUS4736</name>
</gene>